<feature type="compositionally biased region" description="Pro residues" evidence="1">
    <location>
        <begin position="67"/>
        <end position="89"/>
    </location>
</feature>
<protein>
    <submittedName>
        <fullName evidence="3">Uncharacterized protein</fullName>
    </submittedName>
</protein>
<feature type="compositionally biased region" description="Basic and acidic residues" evidence="1">
    <location>
        <begin position="90"/>
        <end position="101"/>
    </location>
</feature>
<organism evidence="3 4">
    <name type="scientific">Paractinoplanes lichenicola</name>
    <dbReference type="NCBI Taxonomy" id="2802976"/>
    <lineage>
        <taxon>Bacteria</taxon>
        <taxon>Bacillati</taxon>
        <taxon>Actinomycetota</taxon>
        <taxon>Actinomycetes</taxon>
        <taxon>Micromonosporales</taxon>
        <taxon>Micromonosporaceae</taxon>
        <taxon>Paractinoplanes</taxon>
    </lineage>
</organism>
<dbReference type="RefSeq" id="WP_202994664.1">
    <property type="nucleotide sequence ID" value="NZ_JAENHO010000008.1"/>
</dbReference>
<proteinExistence type="predicted"/>
<reference evidence="3 4" key="1">
    <citation type="submission" date="2021-01" db="EMBL/GenBank/DDBJ databases">
        <title>Actinoplanes sp. nov. LDG1-01 isolated from lichen.</title>
        <authorList>
            <person name="Saeng-In P."/>
            <person name="Phongsopitanun W."/>
            <person name="Kanchanasin P."/>
            <person name="Yuki M."/>
            <person name="Kudo T."/>
            <person name="Ohkuma M."/>
            <person name="Tanasupawat S."/>
        </authorList>
    </citation>
    <scope>NUCLEOTIDE SEQUENCE [LARGE SCALE GENOMIC DNA]</scope>
    <source>
        <strain evidence="3 4">LDG1-01</strain>
    </source>
</reference>
<comment type="caution">
    <text evidence="3">The sequence shown here is derived from an EMBL/GenBank/DDBJ whole genome shotgun (WGS) entry which is preliminary data.</text>
</comment>
<name>A0ABS1VU78_9ACTN</name>
<feature type="transmembrane region" description="Helical" evidence="2">
    <location>
        <begin position="20"/>
        <end position="37"/>
    </location>
</feature>
<evidence type="ECO:0000256" key="2">
    <source>
        <dbReference type="SAM" id="Phobius"/>
    </source>
</evidence>
<evidence type="ECO:0000256" key="1">
    <source>
        <dbReference type="SAM" id="MobiDB-lite"/>
    </source>
</evidence>
<keyword evidence="2" id="KW-0472">Membrane</keyword>
<keyword evidence="4" id="KW-1185">Reference proteome</keyword>
<feature type="region of interest" description="Disordered" evidence="1">
    <location>
        <begin position="63"/>
        <end position="128"/>
    </location>
</feature>
<evidence type="ECO:0000313" key="4">
    <source>
        <dbReference type="Proteomes" id="UP000598996"/>
    </source>
</evidence>
<evidence type="ECO:0000313" key="3">
    <source>
        <dbReference type="EMBL" id="MBL7258018.1"/>
    </source>
</evidence>
<dbReference type="Proteomes" id="UP000598996">
    <property type="component" value="Unassembled WGS sequence"/>
</dbReference>
<gene>
    <name evidence="3" type="ORF">JKJ07_27300</name>
</gene>
<keyword evidence="2" id="KW-1133">Transmembrane helix</keyword>
<sequence length="360" mass="39013">MRRDLTRRLGDRERAHLRVAARTVLPALVIGVLLVVIGVSGPLAVIIAAVAGGIATTVYAKRRRATTPPPAPLRRTLPTPPRQETPSPPRQEKPTPPRQEKPTAPPQTRKEPAEPTRSLPRNPDAAVEQARSILATGDPGPALALLKDAVTDPAIDPVLALAVVDELVDALSRRAEQSRDDRAYAEGIALLTDLVQRHPRAPEGKSLLHSHRAQYLMFQAARLTARGHAPEATLHDLYRKTEAELREAMAAAVAFGPVWARESAALGMLLCHGPAPDGRDRVDEGIELLRQALDARVTLPGRQRAEIGLDLAAALTLRLRRHDRAEDRAEIHRIVAQATQTDPSARSDADALLAGLETPR</sequence>
<keyword evidence="2" id="KW-0812">Transmembrane</keyword>
<accession>A0ABS1VU78</accession>
<dbReference type="EMBL" id="JAENHO010000008">
    <property type="protein sequence ID" value="MBL7258018.1"/>
    <property type="molecule type" value="Genomic_DNA"/>
</dbReference>